<name>A0ABP0IHN5_9DINO</name>
<accession>A0ABP0IHN5</accession>
<evidence type="ECO:0000256" key="5">
    <source>
        <dbReference type="ARBA" id="ARBA00022860"/>
    </source>
</evidence>
<keyword evidence="5" id="KW-0112">Calmodulin-binding</keyword>
<gene>
    <name evidence="10" type="ORF">SCF082_LOCUS7195</name>
</gene>
<keyword evidence="11" id="KW-1185">Reference proteome</keyword>
<dbReference type="SMART" id="SM00054">
    <property type="entry name" value="EFh"/>
    <property type="match status" value="2"/>
</dbReference>
<dbReference type="EMBL" id="CAXAMM010004004">
    <property type="protein sequence ID" value="CAK9002104.1"/>
    <property type="molecule type" value="Genomic_DNA"/>
</dbReference>
<feature type="region of interest" description="Disordered" evidence="7">
    <location>
        <begin position="1883"/>
        <end position="1904"/>
    </location>
</feature>
<dbReference type="Pfam" id="PF00612">
    <property type="entry name" value="IQ"/>
    <property type="match status" value="2"/>
</dbReference>
<dbReference type="PROSITE" id="PS50096">
    <property type="entry name" value="IQ"/>
    <property type="match status" value="4"/>
</dbReference>
<protein>
    <submittedName>
        <fullName evidence="10">Abnormal spindle-like microcephaly-associated protein homolog</fullName>
    </submittedName>
</protein>
<evidence type="ECO:0000256" key="7">
    <source>
        <dbReference type="SAM" id="MobiDB-lite"/>
    </source>
</evidence>
<evidence type="ECO:0000313" key="11">
    <source>
        <dbReference type="Proteomes" id="UP001642464"/>
    </source>
</evidence>
<dbReference type="InterPro" id="IPR018247">
    <property type="entry name" value="EF_Hand_1_Ca_BS"/>
</dbReference>
<dbReference type="InterPro" id="IPR011992">
    <property type="entry name" value="EF-hand-dom_pair"/>
</dbReference>
<feature type="region of interest" description="Disordered" evidence="7">
    <location>
        <begin position="1558"/>
        <end position="1603"/>
    </location>
</feature>
<evidence type="ECO:0000256" key="1">
    <source>
        <dbReference type="ARBA" id="ARBA00004496"/>
    </source>
</evidence>
<dbReference type="Proteomes" id="UP001642464">
    <property type="component" value="Unassembled WGS sequence"/>
</dbReference>
<dbReference type="SUPFAM" id="SSF49562">
    <property type="entry name" value="C2 domain (Calcium/lipid-binding domain, CaLB)"/>
    <property type="match status" value="1"/>
</dbReference>
<dbReference type="CDD" id="cd00030">
    <property type="entry name" value="C2"/>
    <property type="match status" value="2"/>
</dbReference>
<dbReference type="Gene3D" id="1.20.5.190">
    <property type="match status" value="2"/>
</dbReference>
<dbReference type="Gene3D" id="1.10.238.10">
    <property type="entry name" value="EF-hand"/>
    <property type="match status" value="1"/>
</dbReference>
<evidence type="ECO:0000256" key="4">
    <source>
        <dbReference type="ARBA" id="ARBA00022837"/>
    </source>
</evidence>
<dbReference type="Gene3D" id="2.60.40.150">
    <property type="entry name" value="C2 domain"/>
    <property type="match status" value="1"/>
</dbReference>
<keyword evidence="4" id="KW-0106">Calcium</keyword>
<feature type="domain" description="EF-hand" evidence="9">
    <location>
        <begin position="1487"/>
        <end position="1522"/>
    </location>
</feature>
<dbReference type="PANTHER" id="PTHR22706">
    <property type="entry name" value="ASSEMBLY FACTOR FOR SPINDLE MICROTUBULES"/>
    <property type="match status" value="1"/>
</dbReference>
<dbReference type="InterPro" id="IPR035892">
    <property type="entry name" value="C2_domain_sf"/>
</dbReference>
<keyword evidence="6" id="KW-0175">Coiled coil</keyword>
<dbReference type="SMART" id="SM00015">
    <property type="entry name" value="IQ"/>
    <property type="match status" value="7"/>
</dbReference>
<dbReference type="PANTHER" id="PTHR22706:SF1">
    <property type="entry name" value="ASSEMBLY FACTOR FOR SPINDLE MICROTUBULES"/>
    <property type="match status" value="1"/>
</dbReference>
<feature type="coiled-coil region" evidence="6">
    <location>
        <begin position="1767"/>
        <end position="1864"/>
    </location>
</feature>
<dbReference type="SUPFAM" id="SSF47473">
    <property type="entry name" value="EF-hand"/>
    <property type="match status" value="1"/>
</dbReference>
<evidence type="ECO:0000256" key="6">
    <source>
        <dbReference type="SAM" id="Coils"/>
    </source>
</evidence>
<dbReference type="PROSITE" id="PS00018">
    <property type="entry name" value="EF_HAND_1"/>
    <property type="match status" value="2"/>
</dbReference>
<feature type="region of interest" description="Disordered" evidence="7">
    <location>
        <begin position="1"/>
        <end position="22"/>
    </location>
</feature>
<feature type="domain" description="C2" evidence="8">
    <location>
        <begin position="990"/>
        <end position="1112"/>
    </location>
</feature>
<evidence type="ECO:0000259" key="8">
    <source>
        <dbReference type="PROSITE" id="PS50004"/>
    </source>
</evidence>
<feature type="region of interest" description="Disordered" evidence="7">
    <location>
        <begin position="486"/>
        <end position="515"/>
    </location>
</feature>
<dbReference type="InterPro" id="IPR000008">
    <property type="entry name" value="C2_dom"/>
</dbReference>
<dbReference type="InterPro" id="IPR002048">
    <property type="entry name" value="EF_hand_dom"/>
</dbReference>
<dbReference type="SMART" id="SM00239">
    <property type="entry name" value="C2"/>
    <property type="match status" value="2"/>
</dbReference>
<dbReference type="CDD" id="cd00051">
    <property type="entry name" value="EFh"/>
    <property type="match status" value="1"/>
</dbReference>
<dbReference type="PROSITE" id="PS50222">
    <property type="entry name" value="EF_HAND_2"/>
    <property type="match status" value="2"/>
</dbReference>
<feature type="compositionally biased region" description="Polar residues" evidence="7">
    <location>
        <begin position="1592"/>
        <end position="1603"/>
    </location>
</feature>
<sequence length="2187" mass="241012">MRRQGPPRGRPTRHGRGGAGAKAAALRTTGVPGIVPGTLEISVHQLEFKGREVEAQRDRFVHVRAQVVPEAQVEAETAFPAVFSRLACVPGREGDARDLEEELGVVRVPFCVSETELYEDVNASNVLRMIALSFRERDLLSGQDTELGQATLTVDSLNKWEATVTLRNKRGRGALGSVTVTCRFSPTTSSVTGMWTRVLEERTPCTRLRLFLAEVRTNTKEPFKFRIAIGEVTATSGSIEPGASGRVRNECLELQLPTNIGSVEEATLCLASCTNDETVLASATVPMEALRTNGTSWLQVGDKSCIRLCAIPVQTSESPLMTRLSSANGNLQIRLHVESSPGDKTYVVAHLFPLLDGGNRGRAKLRDVVRTETHEDASGPWEETISLPWAKDLVSSAADLRPTASVHLSLWRESPAPGLGAQLVETGAIGVMDLIEQTEASFASETSSQLVGLRFSHQDPSDQQRQGRNEIRIGAKFIPEYYSLSRRSSSNNKQDRSNPSWTGQQQRRSSSPSGAKSIESACAVRVLRAQHGLVKAGKLQVVIVGYSGTNQELELETAHQPNSSGADVVWNQLLPFGKQMGITAEDFLEVRLRVTHTRDQSRPTTEETENIVARGRLPITSLEKQWVSLKPEGIAQGDPLVAAKPFKVLIQLVDHVKEENTQGGVAGVRSSVLNDTRVPVHKQTCPGELSLFIGELFGSSHDPQVSSCQAFWIKMALADQSWTGSTTQSNKPDWNGHQTKFPIHWSINELSSPVLCLTFKGQQANGQFVEREFEPLDLSSLLLNAGQTVDTLFSCVSPQDEAHVFDGVETKPETLQLKGLSESALQLRVGLRFDEKRAKRSLEMVKPRTSLMGKVHVHIKRMSKCAFKDRVLSVRLSLGGNGQSSVALQAMPTSSWETDGQDLRIWDEHFVLRLSSTSTHNPVVTAEVLAQEQDGGILVVGRSQIVLCDSLLLEGHVFEGDLPVRTADARVTTNTKRGQLRISCQVLLDNFAEVQQDTARLTTRTSSRPGFKLTLLRAEELDYGMHRRAGRVAPFVRVSFGKHCLSSFGICHEDRVNPMWNQSWVLDRAPKSSEVRVELRDENVLDKTDALIAAGLVQLDPLQSCQRIQVSLVDRREGAERGKIELLLDQTSEDEEQRTTRDTAAFGYIRVKLTRGRKLRNDFGRVHKALVRVFALEGGLEDIQVGETEVSNDGMRKSDRVDGDRCFDWNSSFHLERRPGQLIELRVFDASELGMSSFLGAFRIDPATCGVSEGAQWVDVGEGQQTAQGKGLGQLEVETTVIPVRSGKLRIRLKHLDDSIPSRRLAAFQDAPEFLKARVEPDGICVRTRPNALTDPLELAFSNQDLFRDKVSLSLVCDDPDLAENVTASMELDVLALLMRPDQVQTLDVAVCHANTGMPFNNAHAIVVACFEVGVEKPSASAEAAGVLEETDREAEALRCILIKRLKAVFYGLDKDRSGTVSLEEFELGLKQDQALVGILREHHAGKDIADPAELFKSLDTDKNGQLSWVEFQQLCLSRIQSVPAGADSDVGEELVDQEDPFATLAVGDETIGALVKSAQGLDVPKRKARPRRASSTSKKGNKKGRANGKASSGNSSKARDITTTAKYNEHEEALRRINDPMELKERIRDLERAKSALVEENKRLKGQVLRVEGQAQRKVSKIRRASLASQSGLCATLPTTETTCTQMSEADDVVRNDLEKRIMELEEENETLRSTAQDPFSLAASQGGDEAFSTLDQDDDSAALRIKLRQMQQELAIKDELHSSQVSALEEAKQEALATLQEQVERIDEIEALRLRRDAEVAAEKKRAQELQNNINDINAELVQYRKMGDEDNSEEQWRLLRMKALEAEQDRKLAQARTKEEQQGLAAAKLQAVARASRAKQAFGHLRGRREKAATKIQAMSRGKRAQEDYTASKVQAVKASSAIQAAYRGRKVRSEVQRESSAATRIQSQYRGAKDRELAHTLKTEHESATIIQAQIRRLKSLRNVDTLRTQTQMETDAAVRIQSRVRAAQARQSYELLRDEWELEQAEHRAATNIQKTARRKRAQKDLAKVQQERAQQQSAALRIQRNLRSRRPSHHVEVSDEVCADPGAAGAAFAAALAQKPDCFSDAESARAHLECFLQRNAESCPTSSARALSKLESFVASLGDGQAAGTSASTSTSLSGLELGCRLEQAFGAPLNSGASS</sequence>
<evidence type="ECO:0000256" key="3">
    <source>
        <dbReference type="ARBA" id="ARBA00022737"/>
    </source>
</evidence>
<reference evidence="10 11" key="1">
    <citation type="submission" date="2024-02" db="EMBL/GenBank/DDBJ databases">
        <authorList>
            <person name="Chen Y."/>
            <person name="Shah S."/>
            <person name="Dougan E. K."/>
            <person name="Thang M."/>
            <person name="Chan C."/>
        </authorList>
    </citation>
    <scope>NUCLEOTIDE SEQUENCE [LARGE SCALE GENOMIC DNA]</scope>
</reference>
<proteinExistence type="predicted"/>
<evidence type="ECO:0000313" key="10">
    <source>
        <dbReference type="EMBL" id="CAK9002104.1"/>
    </source>
</evidence>
<dbReference type="Pfam" id="PF00168">
    <property type="entry name" value="C2"/>
    <property type="match status" value="2"/>
</dbReference>
<comment type="subcellular location">
    <subcellularLocation>
        <location evidence="1">Cytoplasm</location>
    </subcellularLocation>
</comment>
<keyword evidence="2" id="KW-0963">Cytoplasm</keyword>
<keyword evidence="3" id="KW-0677">Repeat</keyword>
<feature type="coiled-coil region" evidence="6">
    <location>
        <begin position="2037"/>
        <end position="2071"/>
    </location>
</feature>
<feature type="compositionally biased region" description="Basic residues" evidence="7">
    <location>
        <begin position="1"/>
        <end position="16"/>
    </location>
</feature>
<organism evidence="10 11">
    <name type="scientific">Durusdinium trenchii</name>
    <dbReference type="NCBI Taxonomy" id="1381693"/>
    <lineage>
        <taxon>Eukaryota</taxon>
        <taxon>Sar</taxon>
        <taxon>Alveolata</taxon>
        <taxon>Dinophyceae</taxon>
        <taxon>Suessiales</taxon>
        <taxon>Symbiodiniaceae</taxon>
        <taxon>Durusdinium</taxon>
    </lineage>
</organism>
<evidence type="ECO:0000259" key="9">
    <source>
        <dbReference type="PROSITE" id="PS50222"/>
    </source>
</evidence>
<evidence type="ECO:0000256" key="2">
    <source>
        <dbReference type="ARBA" id="ARBA00022490"/>
    </source>
</evidence>
<dbReference type="PROSITE" id="PS50004">
    <property type="entry name" value="C2"/>
    <property type="match status" value="1"/>
</dbReference>
<dbReference type="InterPro" id="IPR051185">
    <property type="entry name" value="ASPM"/>
</dbReference>
<comment type="caution">
    <text evidence="10">The sequence shown here is derived from an EMBL/GenBank/DDBJ whole genome shotgun (WGS) entry which is preliminary data.</text>
</comment>
<dbReference type="InterPro" id="IPR000048">
    <property type="entry name" value="IQ_motif_EF-hand-BS"/>
</dbReference>
<feature type="domain" description="EF-hand" evidence="9">
    <location>
        <begin position="1441"/>
        <end position="1476"/>
    </location>
</feature>
<dbReference type="Pfam" id="PF13499">
    <property type="entry name" value="EF-hand_7"/>
    <property type="match status" value="1"/>
</dbReference>